<dbReference type="GO" id="GO:0055052">
    <property type="term" value="C:ATP-binding cassette (ABC) transporter complex, substrate-binding subunit-containing"/>
    <property type="evidence" value="ECO:0007669"/>
    <property type="project" value="TreeGrafter"/>
</dbReference>
<dbReference type="SMART" id="SM00382">
    <property type="entry name" value="AAA"/>
    <property type="match status" value="1"/>
</dbReference>
<dbReference type="SUPFAM" id="SSF52540">
    <property type="entry name" value="P-loop containing nucleoside triphosphate hydrolases"/>
    <property type="match status" value="1"/>
</dbReference>
<dbReference type="GO" id="GO:0140359">
    <property type="term" value="F:ABC-type transporter activity"/>
    <property type="evidence" value="ECO:0007669"/>
    <property type="project" value="UniProtKB-ARBA"/>
</dbReference>
<dbReference type="PANTHER" id="PTHR43875:SF15">
    <property type="entry name" value="TREHALOSE IMPORT ATP-BINDING PROTEIN SUGC"/>
    <property type="match status" value="1"/>
</dbReference>
<dbReference type="Gene3D" id="3.40.50.300">
    <property type="entry name" value="P-loop containing nucleotide triphosphate hydrolases"/>
    <property type="match status" value="1"/>
</dbReference>
<dbReference type="PROSITE" id="PS00211">
    <property type="entry name" value="ABC_TRANSPORTER_1"/>
    <property type="match status" value="1"/>
</dbReference>
<accession>A0A4R6WJ37</accession>
<evidence type="ECO:0000256" key="3">
    <source>
        <dbReference type="ARBA" id="ARBA00022475"/>
    </source>
</evidence>
<dbReference type="InterPro" id="IPR008995">
    <property type="entry name" value="Mo/tungstate-bd_C_term_dom"/>
</dbReference>
<evidence type="ECO:0000256" key="1">
    <source>
        <dbReference type="ARBA" id="ARBA00005417"/>
    </source>
</evidence>
<evidence type="ECO:0000256" key="4">
    <source>
        <dbReference type="ARBA" id="ARBA00022741"/>
    </source>
</evidence>
<evidence type="ECO:0000256" key="6">
    <source>
        <dbReference type="ARBA" id="ARBA00022967"/>
    </source>
</evidence>
<dbReference type="InterPro" id="IPR003593">
    <property type="entry name" value="AAA+_ATPase"/>
</dbReference>
<keyword evidence="3" id="KW-1003">Cell membrane</keyword>
<evidence type="ECO:0000256" key="5">
    <source>
        <dbReference type="ARBA" id="ARBA00022840"/>
    </source>
</evidence>
<dbReference type="EMBL" id="SNYW01000013">
    <property type="protein sequence ID" value="TDQ78454.1"/>
    <property type="molecule type" value="Genomic_DNA"/>
</dbReference>
<sequence>MNLHTGEAAIRLTHLVKSFGDVAAVDNVSLAVPKGAFLVLVGPSGCGKSTLLRMLAGLDAPTKGEIAFMGRVVSRDGAVVAEAKDRDAGLVFQSYALWPHMTVAQNIAWPLKVAGWDKARRAARVDEVLQLLGIAALAARYPAEISGGQQQRVAIARTIAPKPSILLFDEPLSNLDAKLRIEMRCELMRIHRATDATSVYVTHDQVEAMTMASHVAVLNHGVVEQFGAPHELLRNPATTFVATFLGTPPANLVPVERQGDHWVADGVRFGNGALASGETRAYFLYRAEKLALGEAPGRPSLVAQFSEAAPIAGQIMVTATRGNLRLTAIVPGHAAAMPGDSVTLSFPQQPEAIFAADGRRLAGVQ</sequence>
<dbReference type="InterPro" id="IPR027417">
    <property type="entry name" value="P-loop_NTPase"/>
</dbReference>
<comment type="caution">
    <text evidence="9">The sequence shown here is derived from an EMBL/GenBank/DDBJ whole genome shotgun (WGS) entry which is preliminary data.</text>
</comment>
<dbReference type="Pfam" id="PF00005">
    <property type="entry name" value="ABC_tran"/>
    <property type="match status" value="1"/>
</dbReference>
<dbReference type="PANTHER" id="PTHR43875">
    <property type="entry name" value="MALTODEXTRIN IMPORT ATP-BINDING PROTEIN MSMX"/>
    <property type="match status" value="1"/>
</dbReference>
<dbReference type="PROSITE" id="PS50893">
    <property type="entry name" value="ABC_TRANSPORTER_2"/>
    <property type="match status" value="1"/>
</dbReference>
<name>A0A4R6WJ37_9PROT</name>
<evidence type="ECO:0000256" key="2">
    <source>
        <dbReference type="ARBA" id="ARBA00022448"/>
    </source>
</evidence>
<dbReference type="InterPro" id="IPR003439">
    <property type="entry name" value="ABC_transporter-like_ATP-bd"/>
</dbReference>
<proteinExistence type="inferred from homology"/>
<comment type="similarity">
    <text evidence="1">Belongs to the ABC transporter superfamily.</text>
</comment>
<keyword evidence="10" id="KW-1185">Reference proteome</keyword>
<dbReference type="InterPro" id="IPR047641">
    <property type="entry name" value="ABC_transpr_MalK/UgpC-like"/>
</dbReference>
<evidence type="ECO:0000256" key="7">
    <source>
        <dbReference type="ARBA" id="ARBA00023136"/>
    </source>
</evidence>
<feature type="domain" description="ABC transporter" evidence="8">
    <location>
        <begin position="10"/>
        <end position="245"/>
    </location>
</feature>
<organism evidence="9 10">
    <name type="scientific">Dongia mobilis</name>
    <dbReference type="NCBI Taxonomy" id="578943"/>
    <lineage>
        <taxon>Bacteria</taxon>
        <taxon>Pseudomonadati</taxon>
        <taxon>Pseudomonadota</taxon>
        <taxon>Alphaproteobacteria</taxon>
        <taxon>Rhodospirillales</taxon>
        <taxon>Dongiaceae</taxon>
        <taxon>Dongia</taxon>
    </lineage>
</organism>
<dbReference type="GO" id="GO:0016887">
    <property type="term" value="F:ATP hydrolysis activity"/>
    <property type="evidence" value="ECO:0007669"/>
    <property type="project" value="InterPro"/>
</dbReference>
<keyword evidence="6" id="KW-1278">Translocase</keyword>
<evidence type="ECO:0000259" key="8">
    <source>
        <dbReference type="PROSITE" id="PS50893"/>
    </source>
</evidence>
<dbReference type="GO" id="GO:0005524">
    <property type="term" value="F:ATP binding"/>
    <property type="evidence" value="ECO:0007669"/>
    <property type="project" value="UniProtKB-KW"/>
</dbReference>
<reference evidence="9 10" key="1">
    <citation type="submission" date="2019-03" db="EMBL/GenBank/DDBJ databases">
        <title>Genomic Encyclopedia of Type Strains, Phase III (KMG-III): the genomes of soil and plant-associated and newly described type strains.</title>
        <authorList>
            <person name="Whitman W."/>
        </authorList>
    </citation>
    <scope>NUCLEOTIDE SEQUENCE [LARGE SCALE GENOMIC DNA]</scope>
    <source>
        <strain evidence="9 10">CGMCC 1.7660</strain>
    </source>
</reference>
<dbReference type="RefSeq" id="WP_133614953.1">
    <property type="nucleotide sequence ID" value="NZ_SNYW01000013.1"/>
</dbReference>
<dbReference type="InterPro" id="IPR017871">
    <property type="entry name" value="ABC_transporter-like_CS"/>
</dbReference>
<dbReference type="AlphaFoldDB" id="A0A4R6WJ37"/>
<evidence type="ECO:0000313" key="9">
    <source>
        <dbReference type="EMBL" id="TDQ78454.1"/>
    </source>
</evidence>
<dbReference type="FunFam" id="3.40.50.300:FF:000042">
    <property type="entry name" value="Maltose/maltodextrin ABC transporter, ATP-binding protein"/>
    <property type="match status" value="1"/>
</dbReference>
<dbReference type="Gene3D" id="2.40.50.100">
    <property type="match status" value="1"/>
</dbReference>
<keyword evidence="7" id="KW-0472">Membrane</keyword>
<keyword evidence="4" id="KW-0547">Nucleotide-binding</keyword>
<gene>
    <name evidence="9" type="ORF">A8950_3507</name>
</gene>
<keyword evidence="2" id="KW-0813">Transport</keyword>
<dbReference type="SUPFAM" id="SSF50331">
    <property type="entry name" value="MOP-like"/>
    <property type="match status" value="1"/>
</dbReference>
<protein>
    <submittedName>
        <fullName evidence="9">Carbohydrate ABC transporter ATP-binding protein (CUT1 family)</fullName>
    </submittedName>
</protein>
<keyword evidence="5 9" id="KW-0067">ATP-binding</keyword>
<evidence type="ECO:0000313" key="10">
    <source>
        <dbReference type="Proteomes" id="UP000295783"/>
    </source>
</evidence>
<dbReference type="OrthoDB" id="9802264at2"/>
<dbReference type="Proteomes" id="UP000295783">
    <property type="component" value="Unassembled WGS sequence"/>
</dbReference>